<evidence type="ECO:0000313" key="7">
    <source>
        <dbReference type="EMBL" id="SCB27489.1"/>
    </source>
</evidence>
<dbReference type="InterPro" id="IPR036909">
    <property type="entry name" value="Cyt_c-like_dom_sf"/>
</dbReference>
<evidence type="ECO:0000256" key="4">
    <source>
        <dbReference type="PROSITE-ProRule" id="PRU00433"/>
    </source>
</evidence>
<evidence type="ECO:0000256" key="1">
    <source>
        <dbReference type="ARBA" id="ARBA00022617"/>
    </source>
</evidence>
<evidence type="ECO:0000313" key="8">
    <source>
        <dbReference type="Proteomes" id="UP000183174"/>
    </source>
</evidence>
<dbReference type="Proteomes" id="UP000183174">
    <property type="component" value="Unassembled WGS sequence"/>
</dbReference>
<dbReference type="Pfam" id="PF00034">
    <property type="entry name" value="Cytochrom_C"/>
    <property type="match status" value="1"/>
</dbReference>
<keyword evidence="1 4" id="KW-0349">Heme</keyword>
<evidence type="ECO:0000256" key="5">
    <source>
        <dbReference type="SAM" id="SignalP"/>
    </source>
</evidence>
<accession>A0A1C3VIF9</accession>
<dbReference type="EMBL" id="FMAE01000004">
    <property type="protein sequence ID" value="SCB27489.1"/>
    <property type="molecule type" value="Genomic_DNA"/>
</dbReference>
<gene>
    <name evidence="7" type="ORF">GA0061099_100433</name>
</gene>
<dbReference type="InterPro" id="IPR009056">
    <property type="entry name" value="Cyt_c-like_dom"/>
</dbReference>
<dbReference type="PANTHER" id="PTHR35008:SF8">
    <property type="entry name" value="ALCOHOL DEHYDROGENASE CYTOCHROME C SUBUNIT"/>
    <property type="match status" value="1"/>
</dbReference>
<dbReference type="AlphaFoldDB" id="A0A1C3VIF9"/>
<sequence length="186" mass="19906">MSFNSTLAFGIAALLCCSDSATAAEFGRPATAEEIKAWNIDVAPDGTGLPDGQGDVARGRQVFEDNCSACHGAKGEGGFADRLAGGRGSLATDHPVKTVGSFWPYATTLFDYVRRAMPYPAPQTLSDDDTYAVVAYILNLNDIVPADAVLDRSSLPRVKMPNRDGLVPDREFSVITNSRQHQGRKP</sequence>
<evidence type="ECO:0000256" key="2">
    <source>
        <dbReference type="ARBA" id="ARBA00022723"/>
    </source>
</evidence>
<dbReference type="GO" id="GO:0046872">
    <property type="term" value="F:metal ion binding"/>
    <property type="evidence" value="ECO:0007669"/>
    <property type="project" value="UniProtKB-KW"/>
</dbReference>
<dbReference type="GO" id="GO:0020037">
    <property type="term" value="F:heme binding"/>
    <property type="evidence" value="ECO:0007669"/>
    <property type="project" value="InterPro"/>
</dbReference>
<dbReference type="SUPFAM" id="SSF46626">
    <property type="entry name" value="Cytochrome c"/>
    <property type="match status" value="1"/>
</dbReference>
<reference evidence="7 8" key="1">
    <citation type="submission" date="2016-08" db="EMBL/GenBank/DDBJ databases">
        <authorList>
            <person name="Seilhamer J.J."/>
        </authorList>
    </citation>
    <scope>NUCLEOTIDE SEQUENCE [LARGE SCALE GENOMIC DNA]</scope>
    <source>
        <strain evidence="7 8">CCBAU 10071</strain>
    </source>
</reference>
<proteinExistence type="predicted"/>
<dbReference type="PANTHER" id="PTHR35008">
    <property type="entry name" value="BLL4482 PROTEIN-RELATED"/>
    <property type="match status" value="1"/>
</dbReference>
<evidence type="ECO:0000256" key="3">
    <source>
        <dbReference type="ARBA" id="ARBA00023004"/>
    </source>
</evidence>
<protein>
    <submittedName>
        <fullName evidence="7">Cytochrome c</fullName>
    </submittedName>
</protein>
<keyword evidence="5" id="KW-0732">Signal</keyword>
<keyword evidence="3 4" id="KW-0408">Iron</keyword>
<name>A0A1C3VIF9_9BRAD</name>
<feature type="signal peptide" evidence="5">
    <location>
        <begin position="1"/>
        <end position="23"/>
    </location>
</feature>
<feature type="domain" description="Cytochrome c" evidence="6">
    <location>
        <begin position="54"/>
        <end position="141"/>
    </location>
</feature>
<dbReference type="InterPro" id="IPR051459">
    <property type="entry name" value="Cytochrome_c-type_DH"/>
</dbReference>
<dbReference type="PROSITE" id="PS51007">
    <property type="entry name" value="CYTC"/>
    <property type="match status" value="1"/>
</dbReference>
<organism evidence="7 8">
    <name type="scientific">Bradyrhizobium yuanmingense</name>
    <dbReference type="NCBI Taxonomy" id="108015"/>
    <lineage>
        <taxon>Bacteria</taxon>
        <taxon>Pseudomonadati</taxon>
        <taxon>Pseudomonadota</taxon>
        <taxon>Alphaproteobacteria</taxon>
        <taxon>Hyphomicrobiales</taxon>
        <taxon>Nitrobacteraceae</taxon>
        <taxon>Bradyrhizobium</taxon>
    </lineage>
</organism>
<dbReference type="Gene3D" id="1.10.760.10">
    <property type="entry name" value="Cytochrome c-like domain"/>
    <property type="match status" value="1"/>
</dbReference>
<evidence type="ECO:0000259" key="6">
    <source>
        <dbReference type="PROSITE" id="PS51007"/>
    </source>
</evidence>
<dbReference type="RefSeq" id="WP_074447758.1">
    <property type="nucleotide sequence ID" value="NZ_FMAE01000004.1"/>
</dbReference>
<dbReference type="GO" id="GO:0009055">
    <property type="term" value="F:electron transfer activity"/>
    <property type="evidence" value="ECO:0007669"/>
    <property type="project" value="InterPro"/>
</dbReference>
<keyword evidence="2 4" id="KW-0479">Metal-binding</keyword>
<feature type="chain" id="PRO_5008684455" evidence="5">
    <location>
        <begin position="24"/>
        <end position="186"/>
    </location>
</feature>